<evidence type="ECO:0000256" key="2">
    <source>
        <dbReference type="ARBA" id="ARBA00005517"/>
    </source>
</evidence>
<sequence>MLSIKMTLLPRLPRCFLPGRRVSSSRMVTGFFERCSRLYATSPRKKHSRRFLSYQKGFLTRGFRSKGNNVILMGSPGAGKTTVGRILGHRLGRKVVDVDDDVLETVWGMTVADKLSQVGSDGFVNAEGQALLQYSTNDAVISLSGSNPMHKKAMEHVKSLGTVVYLDVEDGDILNRLAEMKVNRIVGQNDGISMSEILQYRKQFYESSYDVRITCARGDSAEEIASKVFQELMDSAGDAGYVSTRTEYADGEESPGFLDVVLEGLAPDGGLYVPRKKIPLLSLDQWERLVNCSYKERALRILETWLSPTDLHPSILQSMVTKAYSHNFLHEAIAPLVKLNDQYYVHELFHGPTASFKDLALQLTPHFFSEGISRRSASDGPVKFLILVATSGDTGSAVLEGFKGNPKTPVMVLYPKEGVSEIQKAQMVSADDPNTRVIGVNGDFDFCQTAIKTIFNDLSFNKKLMDTFSVQLSAANSLNWGRLLPQVVYHASAYLDLVKSGAISMGEMADLCVPTGNFGNILAAYYVKEMGIPFNNLVCASNENNVLTEFFHTGSYNMATRRLQPTISPSIDILKSSNLERLIYHVSGSGTVVANLMRSLEENKIFKISDDLRNELSTVFKADFTSEERCLDTIRSTFKHTGYVMDTHTAVAMDIASRFAHPNRPMIISATAHYSKFAYDVLTGLRQYPSSHHPAELFSSLRKLDARPPLHASLEYVVSRPKLQNTVCEANISTLMKEIEIFLKR</sequence>
<dbReference type="InterPro" id="IPR031322">
    <property type="entry name" value="Shikimate/glucono_kinase"/>
</dbReference>
<dbReference type="Pfam" id="PF01202">
    <property type="entry name" value="SKI"/>
    <property type="match status" value="1"/>
</dbReference>
<dbReference type="InterPro" id="IPR037158">
    <property type="entry name" value="Thr_synth_N_sf"/>
</dbReference>
<comment type="caution">
    <text evidence="5">The sequence shown here is derived from an EMBL/GenBank/DDBJ whole genome shotgun (WGS) entry which is preliminary data.</text>
</comment>
<dbReference type="PANTHER" id="PTHR43515:SF1">
    <property type="entry name" value="THREONINE SYNTHASE-LIKE 1"/>
    <property type="match status" value="1"/>
</dbReference>
<evidence type="ECO:0000256" key="3">
    <source>
        <dbReference type="ARBA" id="ARBA00022898"/>
    </source>
</evidence>
<name>A0ABN8PJ87_9CNID</name>
<reference evidence="5 6" key="1">
    <citation type="submission" date="2022-05" db="EMBL/GenBank/DDBJ databases">
        <authorList>
            <consortium name="Genoscope - CEA"/>
            <person name="William W."/>
        </authorList>
    </citation>
    <scope>NUCLEOTIDE SEQUENCE [LARGE SCALE GENOMIC DNA]</scope>
</reference>
<dbReference type="Gene3D" id="3.90.1380.10">
    <property type="entry name" value="Threonine synthase, N-terminal domain"/>
    <property type="match status" value="1"/>
</dbReference>
<organism evidence="5 6">
    <name type="scientific">Porites evermanni</name>
    <dbReference type="NCBI Taxonomy" id="104178"/>
    <lineage>
        <taxon>Eukaryota</taxon>
        <taxon>Metazoa</taxon>
        <taxon>Cnidaria</taxon>
        <taxon>Anthozoa</taxon>
        <taxon>Hexacorallia</taxon>
        <taxon>Scleractinia</taxon>
        <taxon>Fungiina</taxon>
        <taxon>Poritidae</taxon>
        <taxon>Porites</taxon>
    </lineage>
</organism>
<dbReference type="InterPro" id="IPR029144">
    <property type="entry name" value="Thr_synth_N"/>
</dbReference>
<feature type="domain" description="Threonine synthase N-terminal" evidence="4">
    <location>
        <begin position="241"/>
        <end position="324"/>
    </location>
</feature>
<evidence type="ECO:0000313" key="5">
    <source>
        <dbReference type="EMBL" id="CAH3142685.1"/>
    </source>
</evidence>
<gene>
    <name evidence="5" type="ORF">PEVE_00042598</name>
</gene>
<dbReference type="SUPFAM" id="SSF53686">
    <property type="entry name" value="Tryptophan synthase beta subunit-like PLP-dependent enzymes"/>
    <property type="match status" value="1"/>
</dbReference>
<comment type="cofactor">
    <cofactor evidence="1">
        <name>pyridoxal 5'-phosphate</name>
        <dbReference type="ChEBI" id="CHEBI:597326"/>
    </cofactor>
</comment>
<dbReference type="InterPro" id="IPR004450">
    <property type="entry name" value="Thr_synthase-like"/>
</dbReference>
<dbReference type="PANTHER" id="PTHR43515">
    <property type="entry name" value="THREONINE SYNTHASE-LIKE 1"/>
    <property type="match status" value="1"/>
</dbReference>
<dbReference type="Proteomes" id="UP001159427">
    <property type="component" value="Unassembled WGS sequence"/>
</dbReference>
<comment type="similarity">
    <text evidence="2">Belongs to the threonine synthase family.</text>
</comment>
<evidence type="ECO:0000259" key="4">
    <source>
        <dbReference type="Pfam" id="PF14821"/>
    </source>
</evidence>
<dbReference type="SUPFAM" id="SSF52540">
    <property type="entry name" value="P-loop containing nucleoside triphosphate hydrolases"/>
    <property type="match status" value="1"/>
</dbReference>
<dbReference type="InterPro" id="IPR036052">
    <property type="entry name" value="TrpB-like_PALP_sf"/>
</dbReference>
<dbReference type="PRINTS" id="PR01100">
    <property type="entry name" value="SHIKIMTKNASE"/>
</dbReference>
<dbReference type="NCBIfam" id="TIGR00260">
    <property type="entry name" value="thrC"/>
    <property type="match status" value="1"/>
</dbReference>
<accession>A0ABN8PJ87</accession>
<protein>
    <recommendedName>
        <fullName evidence="4">Threonine synthase N-terminal domain-containing protein</fullName>
    </recommendedName>
</protein>
<keyword evidence="6" id="KW-1185">Reference proteome</keyword>
<dbReference type="InterPro" id="IPR027417">
    <property type="entry name" value="P-loop_NTPase"/>
</dbReference>
<dbReference type="Gene3D" id="3.40.50.1100">
    <property type="match status" value="2"/>
</dbReference>
<dbReference type="Pfam" id="PF14821">
    <property type="entry name" value="Thr_synth_N"/>
    <property type="match status" value="1"/>
</dbReference>
<evidence type="ECO:0000256" key="1">
    <source>
        <dbReference type="ARBA" id="ARBA00001933"/>
    </source>
</evidence>
<dbReference type="InterPro" id="IPR000623">
    <property type="entry name" value="Shikimate_kinase/TSH1"/>
</dbReference>
<proteinExistence type="inferred from homology"/>
<keyword evidence="3" id="KW-0663">Pyridoxal phosphate</keyword>
<dbReference type="Gene3D" id="3.40.50.300">
    <property type="entry name" value="P-loop containing nucleotide triphosphate hydrolases"/>
    <property type="match status" value="1"/>
</dbReference>
<evidence type="ECO:0000313" key="6">
    <source>
        <dbReference type="Proteomes" id="UP001159427"/>
    </source>
</evidence>
<dbReference type="EMBL" id="CALNXI010000841">
    <property type="protein sequence ID" value="CAH3142685.1"/>
    <property type="molecule type" value="Genomic_DNA"/>
</dbReference>
<dbReference type="HAMAP" id="MF_00109">
    <property type="entry name" value="Shikimate_kinase"/>
    <property type="match status" value="1"/>
</dbReference>